<evidence type="ECO:0000313" key="3">
    <source>
        <dbReference type="EMBL" id="GMH25683.1"/>
    </source>
</evidence>
<dbReference type="Pfam" id="PF00004">
    <property type="entry name" value="AAA"/>
    <property type="match status" value="1"/>
</dbReference>
<dbReference type="Proteomes" id="UP001279734">
    <property type="component" value="Unassembled WGS sequence"/>
</dbReference>
<feature type="domain" description="ATPase AAA-type core" evidence="1">
    <location>
        <begin position="10"/>
        <end position="41"/>
    </location>
</feature>
<gene>
    <name evidence="3" type="ORF">Nepgr_027526</name>
</gene>
<evidence type="ECO:0008006" key="5">
    <source>
        <dbReference type="Google" id="ProtNLM"/>
    </source>
</evidence>
<dbReference type="Pfam" id="PF17862">
    <property type="entry name" value="AAA_lid_3"/>
    <property type="match status" value="1"/>
</dbReference>
<accession>A0AAD3T902</accession>
<dbReference type="PANTHER" id="PTHR23077">
    <property type="entry name" value="AAA-FAMILY ATPASE"/>
    <property type="match status" value="1"/>
</dbReference>
<dbReference type="Gene3D" id="3.40.50.300">
    <property type="entry name" value="P-loop containing nucleotide triphosphate hydrolases"/>
    <property type="match status" value="2"/>
</dbReference>
<organism evidence="3 4">
    <name type="scientific">Nepenthes gracilis</name>
    <name type="common">Slender pitcher plant</name>
    <dbReference type="NCBI Taxonomy" id="150966"/>
    <lineage>
        <taxon>Eukaryota</taxon>
        <taxon>Viridiplantae</taxon>
        <taxon>Streptophyta</taxon>
        <taxon>Embryophyta</taxon>
        <taxon>Tracheophyta</taxon>
        <taxon>Spermatophyta</taxon>
        <taxon>Magnoliopsida</taxon>
        <taxon>eudicotyledons</taxon>
        <taxon>Gunneridae</taxon>
        <taxon>Pentapetalae</taxon>
        <taxon>Caryophyllales</taxon>
        <taxon>Nepenthaceae</taxon>
        <taxon>Nepenthes</taxon>
    </lineage>
</organism>
<proteinExistence type="predicted"/>
<dbReference type="SUPFAM" id="SSF52540">
    <property type="entry name" value="P-loop containing nucleoside triphosphate hydrolases"/>
    <property type="match status" value="2"/>
</dbReference>
<name>A0AAD3T902_NEPGR</name>
<dbReference type="InterPro" id="IPR050168">
    <property type="entry name" value="AAA_ATPase_domain"/>
</dbReference>
<dbReference type="InterPro" id="IPR041569">
    <property type="entry name" value="AAA_lid_3"/>
</dbReference>
<protein>
    <recommendedName>
        <fullName evidence="5">AAA ATPase AAA+ lid domain-containing protein</fullName>
    </recommendedName>
</protein>
<evidence type="ECO:0000259" key="1">
    <source>
        <dbReference type="Pfam" id="PF00004"/>
    </source>
</evidence>
<sequence length="212" mass="23216">MDSSRPSSIAPQFVVVASTNRIDAIDPALRRSGRFDVEIELYTKRLPLDPDIDLYAMAASCNGYVGADLEVLCREAVTSAMRRSKDINENAGAWSITMDDWNLARSMVGPSITRGVSVELPKVSWEDIEGLNDLKKKLQQAVEWPITRCATFSRLGMSPLRGILLHGPPDLTESGFDASACRPAGLLFLNAQTSKVEASQDLILFDKSVPCI</sequence>
<dbReference type="GO" id="GO:0005524">
    <property type="term" value="F:ATP binding"/>
    <property type="evidence" value="ECO:0007669"/>
    <property type="project" value="InterPro"/>
</dbReference>
<dbReference type="AlphaFoldDB" id="A0AAD3T902"/>
<keyword evidence="4" id="KW-1185">Reference proteome</keyword>
<dbReference type="InterPro" id="IPR027417">
    <property type="entry name" value="P-loop_NTPase"/>
</dbReference>
<dbReference type="PANTHER" id="PTHR23077:SF117">
    <property type="entry name" value="AAA+ ATPASE DOMAIN-CONTAINING PROTEIN"/>
    <property type="match status" value="1"/>
</dbReference>
<reference evidence="3" key="1">
    <citation type="submission" date="2023-05" db="EMBL/GenBank/DDBJ databases">
        <title>Nepenthes gracilis genome sequencing.</title>
        <authorList>
            <person name="Fukushima K."/>
        </authorList>
    </citation>
    <scope>NUCLEOTIDE SEQUENCE</scope>
    <source>
        <strain evidence="3">SING2019-196</strain>
    </source>
</reference>
<dbReference type="InterPro" id="IPR003959">
    <property type="entry name" value="ATPase_AAA_core"/>
</dbReference>
<dbReference type="Gene3D" id="1.10.8.60">
    <property type="match status" value="1"/>
</dbReference>
<feature type="domain" description="AAA ATPase AAA+ lid" evidence="2">
    <location>
        <begin position="51"/>
        <end position="87"/>
    </location>
</feature>
<evidence type="ECO:0000313" key="4">
    <source>
        <dbReference type="Proteomes" id="UP001279734"/>
    </source>
</evidence>
<evidence type="ECO:0000259" key="2">
    <source>
        <dbReference type="Pfam" id="PF17862"/>
    </source>
</evidence>
<dbReference type="GO" id="GO:0016887">
    <property type="term" value="F:ATP hydrolysis activity"/>
    <property type="evidence" value="ECO:0007669"/>
    <property type="project" value="InterPro"/>
</dbReference>
<dbReference type="EMBL" id="BSYO01000029">
    <property type="protein sequence ID" value="GMH25683.1"/>
    <property type="molecule type" value="Genomic_DNA"/>
</dbReference>
<comment type="caution">
    <text evidence="3">The sequence shown here is derived from an EMBL/GenBank/DDBJ whole genome shotgun (WGS) entry which is preliminary data.</text>
</comment>